<evidence type="ECO:0000256" key="7">
    <source>
        <dbReference type="RuleBase" id="RU363032"/>
    </source>
</evidence>
<gene>
    <name evidence="9" type="ORF">DQG23_15540</name>
</gene>
<evidence type="ECO:0000313" key="10">
    <source>
        <dbReference type="Proteomes" id="UP000250369"/>
    </source>
</evidence>
<feature type="domain" description="ABC transmembrane type-1" evidence="8">
    <location>
        <begin position="87"/>
        <end position="276"/>
    </location>
</feature>
<evidence type="ECO:0000256" key="6">
    <source>
        <dbReference type="ARBA" id="ARBA00023136"/>
    </source>
</evidence>
<feature type="transmembrane region" description="Helical" evidence="7">
    <location>
        <begin position="255"/>
        <end position="276"/>
    </location>
</feature>
<evidence type="ECO:0000256" key="2">
    <source>
        <dbReference type="ARBA" id="ARBA00022448"/>
    </source>
</evidence>
<keyword evidence="2 7" id="KW-0813">Transport</keyword>
<evidence type="ECO:0000256" key="3">
    <source>
        <dbReference type="ARBA" id="ARBA00022475"/>
    </source>
</evidence>
<dbReference type="AlphaFoldDB" id="A0A329MKK4"/>
<keyword evidence="4 7" id="KW-0812">Transmembrane</keyword>
<sequence>MEAVIRSGGGAGGTSKKNPGVLLRRGILYAVLIIVSLSMVVPFIWMLSASLKSEGEIFGFPIQWIPSTIYWDNYVKVWTQVPFLTYYLNTIKIAVITTCLQVVTCSMAAYAFAKVRFPERDKLFVVYLATMMIPFQVMMIPQFLLMKEFGLINSHWSLILLGAFSPFGVFLFRQFYMSIPEELSEAARIDGLSEFGIYLRILMPLMRPAIASLVIFTFMHSWNDFLGPLIYLNSDKLFTLQLGMQHFQSEYGTEYALLMGAAVSAIVPTLLVYFVAQDHFIEGISAGAVKG</sequence>
<feature type="transmembrane region" description="Helical" evidence="7">
    <location>
        <begin position="124"/>
        <end position="144"/>
    </location>
</feature>
<dbReference type="InterPro" id="IPR000515">
    <property type="entry name" value="MetI-like"/>
</dbReference>
<dbReference type="Proteomes" id="UP000250369">
    <property type="component" value="Unassembled WGS sequence"/>
</dbReference>
<dbReference type="GO" id="GO:0005886">
    <property type="term" value="C:plasma membrane"/>
    <property type="evidence" value="ECO:0007669"/>
    <property type="project" value="UniProtKB-SubCell"/>
</dbReference>
<evidence type="ECO:0000256" key="1">
    <source>
        <dbReference type="ARBA" id="ARBA00004651"/>
    </source>
</evidence>
<feature type="transmembrane region" description="Helical" evidence="7">
    <location>
        <begin position="26"/>
        <end position="47"/>
    </location>
</feature>
<dbReference type="GO" id="GO:0055085">
    <property type="term" value="P:transmembrane transport"/>
    <property type="evidence" value="ECO:0007669"/>
    <property type="project" value="InterPro"/>
</dbReference>
<dbReference type="SUPFAM" id="SSF161098">
    <property type="entry name" value="MetI-like"/>
    <property type="match status" value="1"/>
</dbReference>
<keyword evidence="6 7" id="KW-0472">Membrane</keyword>
<name>A0A329MKK4_9BACL</name>
<comment type="similarity">
    <text evidence="7">Belongs to the binding-protein-dependent transport system permease family.</text>
</comment>
<accession>A0A329MKK4</accession>
<dbReference type="PANTHER" id="PTHR43744">
    <property type="entry name" value="ABC TRANSPORTER PERMEASE PROTEIN MG189-RELATED-RELATED"/>
    <property type="match status" value="1"/>
</dbReference>
<dbReference type="EMBL" id="QMFB01000008">
    <property type="protein sequence ID" value="RAV20379.1"/>
    <property type="molecule type" value="Genomic_DNA"/>
</dbReference>
<dbReference type="PROSITE" id="PS50928">
    <property type="entry name" value="ABC_TM1"/>
    <property type="match status" value="1"/>
</dbReference>
<dbReference type="OrthoDB" id="9771544at2"/>
<organism evidence="9 10">
    <name type="scientific">Paenibacillus contaminans</name>
    <dbReference type="NCBI Taxonomy" id="450362"/>
    <lineage>
        <taxon>Bacteria</taxon>
        <taxon>Bacillati</taxon>
        <taxon>Bacillota</taxon>
        <taxon>Bacilli</taxon>
        <taxon>Bacillales</taxon>
        <taxon>Paenibacillaceae</taxon>
        <taxon>Paenibacillus</taxon>
    </lineage>
</organism>
<keyword evidence="5 7" id="KW-1133">Transmembrane helix</keyword>
<dbReference type="InterPro" id="IPR035906">
    <property type="entry name" value="MetI-like_sf"/>
</dbReference>
<comment type="subcellular location">
    <subcellularLocation>
        <location evidence="1 7">Cell membrane</location>
        <topology evidence="1 7">Multi-pass membrane protein</topology>
    </subcellularLocation>
</comment>
<evidence type="ECO:0000313" key="9">
    <source>
        <dbReference type="EMBL" id="RAV20379.1"/>
    </source>
</evidence>
<evidence type="ECO:0000259" key="8">
    <source>
        <dbReference type="PROSITE" id="PS50928"/>
    </source>
</evidence>
<comment type="caution">
    <text evidence="9">The sequence shown here is derived from an EMBL/GenBank/DDBJ whole genome shotgun (WGS) entry which is preliminary data.</text>
</comment>
<dbReference type="PANTHER" id="PTHR43744:SF12">
    <property type="entry name" value="ABC TRANSPORTER PERMEASE PROTEIN MG189-RELATED"/>
    <property type="match status" value="1"/>
</dbReference>
<evidence type="ECO:0000256" key="4">
    <source>
        <dbReference type="ARBA" id="ARBA00022692"/>
    </source>
</evidence>
<proteinExistence type="inferred from homology"/>
<dbReference type="Pfam" id="PF00528">
    <property type="entry name" value="BPD_transp_1"/>
    <property type="match status" value="1"/>
</dbReference>
<dbReference type="CDD" id="cd06261">
    <property type="entry name" value="TM_PBP2"/>
    <property type="match status" value="1"/>
</dbReference>
<dbReference type="RefSeq" id="WP_113031775.1">
    <property type="nucleotide sequence ID" value="NZ_QMFB01000008.1"/>
</dbReference>
<protein>
    <submittedName>
        <fullName evidence="9">Carbohydrate ABC transporter permease</fullName>
    </submittedName>
</protein>
<feature type="transmembrane region" description="Helical" evidence="7">
    <location>
        <begin position="156"/>
        <end position="176"/>
    </location>
</feature>
<keyword evidence="3" id="KW-1003">Cell membrane</keyword>
<dbReference type="Gene3D" id="1.10.3720.10">
    <property type="entry name" value="MetI-like"/>
    <property type="match status" value="1"/>
</dbReference>
<feature type="transmembrane region" description="Helical" evidence="7">
    <location>
        <begin position="91"/>
        <end position="112"/>
    </location>
</feature>
<reference evidence="9 10" key="1">
    <citation type="journal article" date="2009" name="Int. J. Syst. Evol. Microbiol.">
        <title>Paenibacillus contaminans sp. nov., isolated from a contaminated laboratory plate.</title>
        <authorList>
            <person name="Chou J.H."/>
            <person name="Lee J.H."/>
            <person name="Lin M.C."/>
            <person name="Chang P.S."/>
            <person name="Arun A.B."/>
            <person name="Young C.C."/>
            <person name="Chen W.M."/>
        </authorList>
    </citation>
    <scope>NUCLEOTIDE SEQUENCE [LARGE SCALE GENOMIC DNA]</scope>
    <source>
        <strain evidence="9 10">CKOBP-6</strain>
    </source>
</reference>
<evidence type="ECO:0000256" key="5">
    <source>
        <dbReference type="ARBA" id="ARBA00022989"/>
    </source>
</evidence>
<keyword evidence="10" id="KW-1185">Reference proteome</keyword>